<keyword evidence="3" id="KW-1185">Reference proteome</keyword>
<keyword evidence="1" id="KW-1133">Transmembrane helix</keyword>
<proteinExistence type="predicted"/>
<gene>
    <name evidence="2" type="ORF">SteCoe_37499</name>
</gene>
<reference evidence="2 3" key="1">
    <citation type="submission" date="2016-11" db="EMBL/GenBank/DDBJ databases">
        <title>The macronuclear genome of Stentor coeruleus: a giant cell with tiny introns.</title>
        <authorList>
            <person name="Slabodnick M."/>
            <person name="Ruby J.G."/>
            <person name="Reiff S.B."/>
            <person name="Swart E.C."/>
            <person name="Gosai S."/>
            <person name="Prabakaran S."/>
            <person name="Witkowska E."/>
            <person name="Larue G.E."/>
            <person name="Fisher S."/>
            <person name="Freeman R.M."/>
            <person name="Gunawardena J."/>
            <person name="Chu W."/>
            <person name="Stover N.A."/>
            <person name="Gregory B.D."/>
            <person name="Nowacki M."/>
            <person name="Derisi J."/>
            <person name="Roy S.W."/>
            <person name="Marshall W.F."/>
            <person name="Sood P."/>
        </authorList>
    </citation>
    <scope>NUCLEOTIDE SEQUENCE [LARGE SCALE GENOMIC DNA]</scope>
    <source>
        <strain evidence="2">WM001</strain>
    </source>
</reference>
<evidence type="ECO:0008006" key="4">
    <source>
        <dbReference type="Google" id="ProtNLM"/>
    </source>
</evidence>
<comment type="caution">
    <text evidence="2">The sequence shown here is derived from an EMBL/GenBank/DDBJ whole genome shotgun (WGS) entry which is preliminary data.</text>
</comment>
<name>A0A1R2AN07_9CILI</name>
<keyword evidence="1" id="KW-0812">Transmembrane</keyword>
<evidence type="ECO:0000313" key="2">
    <source>
        <dbReference type="EMBL" id="OMJ65866.1"/>
    </source>
</evidence>
<feature type="transmembrane region" description="Helical" evidence="1">
    <location>
        <begin position="312"/>
        <end position="334"/>
    </location>
</feature>
<protein>
    <recommendedName>
        <fullName evidence="4">Transmembrane protein</fullName>
    </recommendedName>
</protein>
<keyword evidence="1" id="KW-0472">Membrane</keyword>
<dbReference type="EMBL" id="MPUH01001909">
    <property type="protein sequence ID" value="OMJ65866.1"/>
    <property type="molecule type" value="Genomic_DNA"/>
</dbReference>
<sequence>MLKLNLFLTSLSLACDISLKLQCDMFFQTSNCLSQSNCDILQSTIDKNQDSIINTSILIDDYATWSCPSSKTITCENQSSDQLSTSDDDLKSSINLGFSQCMKSQGCFLTTSAFYLISSIEPAKWSQIKPSNLELYKYSQYNQKNLVTCSDCGNMIGDDYWECISEYCQTKSSKKYSDLSKSLYESTDKSPLKIVMKSLESKGLDSKGCYVKCINDGSGSECLNDCMKDKEMNKDMEKSFENMRALMSDQNSKGSFPGFTGGFMNYAKACIEKNCKKGQEGCYEQCISTFNKNIQLNIQVLENIPGFATRNYYVLLGFLSFASCISVLFVGIYIKGVFTYPKTQQAPYKILV</sequence>
<evidence type="ECO:0000313" key="3">
    <source>
        <dbReference type="Proteomes" id="UP000187209"/>
    </source>
</evidence>
<accession>A0A1R2AN07</accession>
<organism evidence="2 3">
    <name type="scientific">Stentor coeruleus</name>
    <dbReference type="NCBI Taxonomy" id="5963"/>
    <lineage>
        <taxon>Eukaryota</taxon>
        <taxon>Sar</taxon>
        <taxon>Alveolata</taxon>
        <taxon>Ciliophora</taxon>
        <taxon>Postciliodesmatophora</taxon>
        <taxon>Heterotrichea</taxon>
        <taxon>Heterotrichida</taxon>
        <taxon>Stentoridae</taxon>
        <taxon>Stentor</taxon>
    </lineage>
</organism>
<dbReference type="AlphaFoldDB" id="A0A1R2AN07"/>
<evidence type="ECO:0000256" key="1">
    <source>
        <dbReference type="SAM" id="Phobius"/>
    </source>
</evidence>
<dbReference type="Proteomes" id="UP000187209">
    <property type="component" value="Unassembled WGS sequence"/>
</dbReference>
<dbReference type="PROSITE" id="PS51257">
    <property type="entry name" value="PROKAR_LIPOPROTEIN"/>
    <property type="match status" value="1"/>
</dbReference>